<proteinExistence type="predicted"/>
<keyword evidence="1" id="KW-0472">Membrane</keyword>
<dbReference type="KEGG" id="scor:J3U87_26360"/>
<sequence length="165" mass="17559">MDGNNAFAAPEADFSAVREPPAGRSAQVTSPIVESLNGTRTWVRVMAFFGFFGGGMTLLGGVFMLGLGVFLMATGSTAEGGINLAVGALYTVMSFVYLLPSIFLWRYAGSMDSLVQSRDVRELEAAMEHQRKFWKSIGILMLGSIVLSILMVVVIGVLAGIGALQ</sequence>
<accession>A0A8A4TIV5</accession>
<evidence type="ECO:0008006" key="4">
    <source>
        <dbReference type="Google" id="ProtNLM"/>
    </source>
</evidence>
<dbReference type="Proteomes" id="UP000663929">
    <property type="component" value="Chromosome"/>
</dbReference>
<dbReference type="EMBL" id="CP071793">
    <property type="protein sequence ID" value="QTD49124.1"/>
    <property type="molecule type" value="Genomic_DNA"/>
</dbReference>
<evidence type="ECO:0000313" key="2">
    <source>
        <dbReference type="EMBL" id="QTD49124.1"/>
    </source>
</evidence>
<feature type="transmembrane region" description="Helical" evidence="1">
    <location>
        <begin position="137"/>
        <end position="164"/>
    </location>
</feature>
<keyword evidence="1" id="KW-0812">Transmembrane</keyword>
<dbReference type="AlphaFoldDB" id="A0A8A4TIV5"/>
<dbReference type="RefSeq" id="WP_237378765.1">
    <property type="nucleotide sequence ID" value="NZ_CP071793.1"/>
</dbReference>
<protein>
    <recommendedName>
        <fullName evidence="4">DUF5362 domain-containing protein</fullName>
    </recommendedName>
</protein>
<reference evidence="2" key="1">
    <citation type="submission" date="2021-03" db="EMBL/GenBank/DDBJ databases">
        <title>Acanthopleuribacteraceae sp. M133.</title>
        <authorList>
            <person name="Wang G."/>
        </authorList>
    </citation>
    <scope>NUCLEOTIDE SEQUENCE</scope>
    <source>
        <strain evidence="2">M133</strain>
    </source>
</reference>
<feature type="transmembrane region" description="Helical" evidence="1">
    <location>
        <begin position="45"/>
        <end position="72"/>
    </location>
</feature>
<feature type="transmembrane region" description="Helical" evidence="1">
    <location>
        <begin position="84"/>
        <end position="108"/>
    </location>
</feature>
<organism evidence="2 3">
    <name type="scientific">Sulfidibacter corallicola</name>
    <dbReference type="NCBI Taxonomy" id="2818388"/>
    <lineage>
        <taxon>Bacteria</taxon>
        <taxon>Pseudomonadati</taxon>
        <taxon>Acidobacteriota</taxon>
        <taxon>Holophagae</taxon>
        <taxon>Acanthopleuribacterales</taxon>
        <taxon>Acanthopleuribacteraceae</taxon>
        <taxon>Sulfidibacter</taxon>
    </lineage>
</organism>
<gene>
    <name evidence="2" type="ORF">J3U87_26360</name>
</gene>
<evidence type="ECO:0000313" key="3">
    <source>
        <dbReference type="Proteomes" id="UP000663929"/>
    </source>
</evidence>
<name>A0A8A4TIV5_SULCO</name>
<keyword evidence="1" id="KW-1133">Transmembrane helix</keyword>
<keyword evidence="3" id="KW-1185">Reference proteome</keyword>
<evidence type="ECO:0000256" key="1">
    <source>
        <dbReference type="SAM" id="Phobius"/>
    </source>
</evidence>